<gene>
    <name evidence="1" type="ORF">FOZ62_003006</name>
</gene>
<reference evidence="1 2" key="1">
    <citation type="submission" date="2020-04" db="EMBL/GenBank/DDBJ databases">
        <title>Perkinsus olseni comparative genomics.</title>
        <authorList>
            <person name="Bogema D.R."/>
        </authorList>
    </citation>
    <scope>NUCLEOTIDE SEQUENCE [LARGE SCALE GENOMIC DNA]</scope>
    <source>
        <strain evidence="1">ATCC PRA-205</strain>
    </source>
</reference>
<feature type="non-terminal residue" evidence="1">
    <location>
        <position position="1"/>
    </location>
</feature>
<name>A0A7J6UA84_PEROL</name>
<comment type="caution">
    <text evidence="1">The sequence shown here is derived from an EMBL/GenBank/DDBJ whole genome shotgun (WGS) entry which is preliminary data.</text>
</comment>
<protein>
    <submittedName>
        <fullName evidence="1">Uncharacterized protein</fullName>
    </submittedName>
</protein>
<dbReference type="EMBL" id="JABANM010001605">
    <property type="protein sequence ID" value="KAF4754000.1"/>
    <property type="molecule type" value="Genomic_DNA"/>
</dbReference>
<dbReference type="InterPro" id="IPR017853">
    <property type="entry name" value="GH"/>
</dbReference>
<dbReference type="AlphaFoldDB" id="A0A7J6UA84"/>
<sequence length="139" mass="14676">AEGASVDVDTEVTEVVFIDVVVLRLGVNCHVGSDAAVLVQVEVTGISLWMGYVYGIGVTVLTMYDWKNPQGLPTDKFALGVPLYGTNAAGVQITYFKPIDMGADPKGNGSFAGYSYASQPMLQEQVDLANNRSLGGLVA</sequence>
<evidence type="ECO:0000313" key="1">
    <source>
        <dbReference type="EMBL" id="KAF4754000.1"/>
    </source>
</evidence>
<organism evidence="1 2">
    <name type="scientific">Perkinsus olseni</name>
    <name type="common">Perkinsus atlanticus</name>
    <dbReference type="NCBI Taxonomy" id="32597"/>
    <lineage>
        <taxon>Eukaryota</taxon>
        <taxon>Sar</taxon>
        <taxon>Alveolata</taxon>
        <taxon>Perkinsozoa</taxon>
        <taxon>Perkinsea</taxon>
        <taxon>Perkinsida</taxon>
        <taxon>Perkinsidae</taxon>
        <taxon>Perkinsus</taxon>
    </lineage>
</organism>
<evidence type="ECO:0000313" key="2">
    <source>
        <dbReference type="Proteomes" id="UP000574390"/>
    </source>
</evidence>
<dbReference type="Proteomes" id="UP000574390">
    <property type="component" value="Unassembled WGS sequence"/>
</dbReference>
<accession>A0A7J6UA84</accession>
<dbReference type="SUPFAM" id="SSF51445">
    <property type="entry name" value="(Trans)glycosidases"/>
    <property type="match status" value="1"/>
</dbReference>
<proteinExistence type="predicted"/>